<evidence type="ECO:0000259" key="2">
    <source>
        <dbReference type="Pfam" id="PF08327"/>
    </source>
</evidence>
<reference evidence="3 4" key="1">
    <citation type="submission" date="2016-11" db="EMBL/GenBank/DDBJ databases">
        <authorList>
            <person name="Jaros S."/>
            <person name="Januszkiewicz K."/>
            <person name="Wedrychowicz H."/>
        </authorList>
    </citation>
    <scope>NUCLEOTIDE SEQUENCE [LARGE SCALE GENOMIC DNA]</scope>
    <source>
        <strain evidence="3 4">DSM 46144</strain>
    </source>
</reference>
<dbReference type="EMBL" id="FRCS01000001">
    <property type="protein sequence ID" value="SHM54059.1"/>
    <property type="molecule type" value="Genomic_DNA"/>
</dbReference>
<proteinExistence type="inferred from homology"/>
<feature type="domain" description="Activator of Hsp90 ATPase homologue 1/2-like C-terminal" evidence="2">
    <location>
        <begin position="23"/>
        <end position="153"/>
    </location>
</feature>
<dbReference type="AlphaFoldDB" id="A0A1M7JLS1"/>
<dbReference type="STRING" id="134849.SAMN05443668_101846"/>
<dbReference type="Gene3D" id="3.30.530.20">
    <property type="match status" value="1"/>
</dbReference>
<evidence type="ECO:0000256" key="1">
    <source>
        <dbReference type="ARBA" id="ARBA00006817"/>
    </source>
</evidence>
<comment type="similarity">
    <text evidence="1">Belongs to the AHA1 family.</text>
</comment>
<organism evidence="3 4">
    <name type="scientific">Cryptosporangium aurantiacum</name>
    <dbReference type="NCBI Taxonomy" id="134849"/>
    <lineage>
        <taxon>Bacteria</taxon>
        <taxon>Bacillati</taxon>
        <taxon>Actinomycetota</taxon>
        <taxon>Actinomycetes</taxon>
        <taxon>Cryptosporangiales</taxon>
        <taxon>Cryptosporangiaceae</taxon>
        <taxon>Cryptosporangium</taxon>
    </lineage>
</organism>
<protein>
    <submittedName>
        <fullName evidence="3">Uncharacterized conserved protein YndB, AHSA1/START domain</fullName>
    </submittedName>
</protein>
<dbReference type="InterPro" id="IPR023393">
    <property type="entry name" value="START-like_dom_sf"/>
</dbReference>
<dbReference type="CDD" id="cd07826">
    <property type="entry name" value="SRPBCC_CalC_Aha1-like_9"/>
    <property type="match status" value="1"/>
</dbReference>
<dbReference type="OrthoDB" id="5185819at2"/>
<name>A0A1M7JLS1_9ACTN</name>
<dbReference type="Pfam" id="PF08327">
    <property type="entry name" value="AHSA1"/>
    <property type="match status" value="1"/>
</dbReference>
<dbReference type="RefSeq" id="WP_073251523.1">
    <property type="nucleotide sequence ID" value="NZ_FRCS01000001.1"/>
</dbReference>
<dbReference type="SUPFAM" id="SSF55961">
    <property type="entry name" value="Bet v1-like"/>
    <property type="match status" value="1"/>
</dbReference>
<dbReference type="InterPro" id="IPR013538">
    <property type="entry name" value="ASHA1/2-like_C"/>
</dbReference>
<gene>
    <name evidence="3" type="ORF">SAMN05443668_101846</name>
</gene>
<keyword evidence="4" id="KW-1185">Reference proteome</keyword>
<sequence length="158" mass="17725">MAKTEIIAEPGTSQIVVTREFQAPRDLVFRAYTDPDLIPRWLGPRELTTKVTDYDVRDGGRYRYVHADPDGNEYAFRGVFHGTPTPDLTTQTFEYEGMPGHVALEAVTMTEVDGRTVVRTLSSFQSVEDRDGIVESGMETGIRDSDERLEALLAELQP</sequence>
<accession>A0A1M7JLS1</accession>
<evidence type="ECO:0000313" key="3">
    <source>
        <dbReference type="EMBL" id="SHM54059.1"/>
    </source>
</evidence>
<evidence type="ECO:0000313" key="4">
    <source>
        <dbReference type="Proteomes" id="UP000184440"/>
    </source>
</evidence>
<dbReference type="Proteomes" id="UP000184440">
    <property type="component" value="Unassembled WGS sequence"/>
</dbReference>